<name>A0ABD2Q4I5_9PLAT</name>
<organism evidence="1 2">
    <name type="scientific">Cichlidogyrus casuarinus</name>
    <dbReference type="NCBI Taxonomy" id="1844966"/>
    <lineage>
        <taxon>Eukaryota</taxon>
        <taxon>Metazoa</taxon>
        <taxon>Spiralia</taxon>
        <taxon>Lophotrochozoa</taxon>
        <taxon>Platyhelminthes</taxon>
        <taxon>Monogenea</taxon>
        <taxon>Monopisthocotylea</taxon>
        <taxon>Dactylogyridea</taxon>
        <taxon>Ancyrocephalidae</taxon>
        <taxon>Cichlidogyrus</taxon>
    </lineage>
</organism>
<proteinExistence type="predicted"/>
<reference evidence="1 2" key="1">
    <citation type="submission" date="2024-11" db="EMBL/GenBank/DDBJ databases">
        <title>Adaptive evolution of stress response genes in parasites aligns with host niche diversity.</title>
        <authorList>
            <person name="Hahn C."/>
            <person name="Resl P."/>
        </authorList>
    </citation>
    <scope>NUCLEOTIDE SEQUENCE [LARGE SCALE GENOMIC DNA]</scope>
    <source>
        <strain evidence="1">EGGRZ-B1_66</strain>
        <tissue evidence="1">Body</tissue>
    </source>
</reference>
<protein>
    <submittedName>
        <fullName evidence="1">Uncharacterized protein</fullName>
    </submittedName>
</protein>
<gene>
    <name evidence="1" type="ORF">Ciccas_007343</name>
</gene>
<sequence length="151" mass="16943">MTEFAQACANIASKIEMEVIPAIDANSIPTNDQPIQLQEYVAKMQSLINEVVKFHEFKVKTADTYNATRSKPNLLYMDHYLLALVLYCKQNSAAKFENSAACLHDLAKGCMKFMQIIVKALCGQMNLEEAESHLKLVGRAIKNELMSINNN</sequence>
<evidence type="ECO:0000313" key="2">
    <source>
        <dbReference type="Proteomes" id="UP001626550"/>
    </source>
</evidence>
<dbReference type="Proteomes" id="UP001626550">
    <property type="component" value="Unassembled WGS sequence"/>
</dbReference>
<dbReference type="EMBL" id="JBJKFK010001114">
    <property type="protein sequence ID" value="KAL3314052.1"/>
    <property type="molecule type" value="Genomic_DNA"/>
</dbReference>
<comment type="caution">
    <text evidence="1">The sequence shown here is derived from an EMBL/GenBank/DDBJ whole genome shotgun (WGS) entry which is preliminary data.</text>
</comment>
<keyword evidence="2" id="KW-1185">Reference proteome</keyword>
<accession>A0ABD2Q4I5</accession>
<dbReference type="AlphaFoldDB" id="A0ABD2Q4I5"/>
<evidence type="ECO:0000313" key="1">
    <source>
        <dbReference type="EMBL" id="KAL3314052.1"/>
    </source>
</evidence>